<evidence type="ECO:0000313" key="1">
    <source>
        <dbReference type="EMBL" id="KPM32726.1"/>
    </source>
</evidence>
<organism evidence="1 2">
    <name type="scientific">Croceitalea dokdonensis DOKDO 023</name>
    <dbReference type="NCBI Taxonomy" id="1300341"/>
    <lineage>
        <taxon>Bacteria</taxon>
        <taxon>Pseudomonadati</taxon>
        <taxon>Bacteroidota</taxon>
        <taxon>Flavobacteriia</taxon>
        <taxon>Flavobacteriales</taxon>
        <taxon>Flavobacteriaceae</taxon>
        <taxon>Croceitalea</taxon>
    </lineage>
</organism>
<protein>
    <submittedName>
        <fullName evidence="1">Uncharacterized protein</fullName>
    </submittedName>
</protein>
<keyword evidence="2" id="KW-1185">Reference proteome</keyword>
<comment type="caution">
    <text evidence="1">The sequence shown here is derived from an EMBL/GenBank/DDBJ whole genome shotgun (WGS) entry which is preliminary data.</text>
</comment>
<name>A0A0P7B2X1_9FLAO</name>
<gene>
    <name evidence="1" type="ORF">I595_1153</name>
</gene>
<reference evidence="1 2" key="1">
    <citation type="submission" date="2015-09" db="EMBL/GenBank/DDBJ databases">
        <title>Genome sequence of the marine flavobacterium Croceitalea dokdonensis DOKDO 023 that contains proton- and sodium-pumping rhodopsins.</title>
        <authorList>
            <person name="Kwon S.-K."/>
            <person name="Lee H.K."/>
            <person name="Kwak M.-J."/>
            <person name="Kim J.F."/>
        </authorList>
    </citation>
    <scope>NUCLEOTIDE SEQUENCE [LARGE SCALE GENOMIC DNA]</scope>
    <source>
        <strain evidence="1 2">DOKDO 023</strain>
    </source>
</reference>
<dbReference type="Proteomes" id="UP000050280">
    <property type="component" value="Unassembled WGS sequence"/>
</dbReference>
<evidence type="ECO:0000313" key="2">
    <source>
        <dbReference type="Proteomes" id="UP000050280"/>
    </source>
</evidence>
<dbReference type="EMBL" id="LDJX01000002">
    <property type="protein sequence ID" value="KPM32726.1"/>
    <property type="molecule type" value="Genomic_DNA"/>
</dbReference>
<sequence>MKLGTATRDKCQNDILAIVRKVNYLQFQNLKISPTSKPIPGAIGE</sequence>
<proteinExistence type="predicted"/>
<accession>A0A0P7B2X1</accession>
<dbReference type="AlphaFoldDB" id="A0A0P7B2X1"/>